<keyword evidence="1" id="KW-0472">Membrane</keyword>
<keyword evidence="1" id="KW-1133">Transmembrane helix</keyword>
<comment type="caution">
    <text evidence="2">The sequence shown here is derived from an EMBL/GenBank/DDBJ whole genome shotgun (WGS) entry which is preliminary data.</text>
</comment>
<feature type="transmembrane region" description="Helical" evidence="1">
    <location>
        <begin position="15"/>
        <end position="32"/>
    </location>
</feature>
<dbReference type="Proteomes" id="UP001209746">
    <property type="component" value="Unassembled WGS sequence"/>
</dbReference>
<dbReference type="AlphaFoldDB" id="A0AAE3LG17"/>
<evidence type="ECO:0000313" key="3">
    <source>
        <dbReference type="Proteomes" id="UP001209746"/>
    </source>
</evidence>
<evidence type="ECO:0000313" key="2">
    <source>
        <dbReference type="EMBL" id="MCU4728220.1"/>
    </source>
</evidence>
<protein>
    <submittedName>
        <fullName evidence="2">Uncharacterized protein</fullName>
    </submittedName>
</protein>
<accession>A0AAE3LG17</accession>
<dbReference type="RefSeq" id="WP_315910578.1">
    <property type="nucleotide sequence ID" value="NZ_JAOPKD010000022.1"/>
</dbReference>
<keyword evidence="1" id="KW-0812">Transmembrane</keyword>
<dbReference type="EMBL" id="JAOPKD010000022">
    <property type="protein sequence ID" value="MCU4728220.1"/>
    <property type="molecule type" value="Genomic_DNA"/>
</dbReference>
<feature type="transmembrane region" description="Helical" evidence="1">
    <location>
        <begin position="44"/>
        <end position="65"/>
    </location>
</feature>
<gene>
    <name evidence="2" type="ORF">OB914_14795</name>
</gene>
<evidence type="ECO:0000256" key="1">
    <source>
        <dbReference type="SAM" id="Phobius"/>
    </source>
</evidence>
<reference evidence="2" key="1">
    <citation type="submission" date="2023-02" db="EMBL/GenBank/DDBJ databases">
        <title>Enrichment on poylsaccharides allowed isolation of novel metabolic and taxonomic groups of Haloarchaea.</title>
        <authorList>
            <person name="Sorokin D.Y."/>
            <person name="Elcheninov A.G."/>
            <person name="Khizhniak T.V."/>
            <person name="Kolganova T.V."/>
            <person name="Kublanov I.V."/>
        </authorList>
    </citation>
    <scope>NUCLEOTIDE SEQUENCE</scope>
    <source>
        <strain evidence="2">HArc-curdl7</strain>
    </source>
</reference>
<organism evidence="2 3">
    <name type="scientific">Halapricum hydrolyticum</name>
    <dbReference type="NCBI Taxonomy" id="2979991"/>
    <lineage>
        <taxon>Archaea</taxon>
        <taxon>Methanobacteriati</taxon>
        <taxon>Methanobacteriota</taxon>
        <taxon>Stenosarchaea group</taxon>
        <taxon>Halobacteria</taxon>
        <taxon>Halobacteriales</taxon>
        <taxon>Haloarculaceae</taxon>
        <taxon>Halapricum</taxon>
    </lineage>
</organism>
<proteinExistence type="predicted"/>
<name>A0AAE3LG17_9EURY</name>
<sequence length="71" mass="7725">MPSPESETEQLASSLHRGLLGLLLGIVGIFALQLAERLLVGEYLIGIIGVIVTLGIGYWILSLFFEGLQER</sequence>